<feature type="transmembrane region" description="Helical" evidence="7">
    <location>
        <begin position="129"/>
        <end position="149"/>
    </location>
</feature>
<dbReference type="InterPro" id="IPR004681">
    <property type="entry name" value="TRAP_DctM"/>
</dbReference>
<keyword evidence="3" id="KW-0997">Cell inner membrane</keyword>
<dbReference type="NCBIfam" id="TIGR00786">
    <property type="entry name" value="dctM"/>
    <property type="match status" value="1"/>
</dbReference>
<feature type="transmembrane region" description="Helical" evidence="7">
    <location>
        <begin position="47"/>
        <end position="68"/>
    </location>
</feature>
<protein>
    <submittedName>
        <fullName evidence="9">Tripartite ATP-independent transporter DctM subunit</fullName>
    </submittedName>
</protein>
<feature type="transmembrane region" description="Helical" evidence="7">
    <location>
        <begin position="240"/>
        <end position="257"/>
    </location>
</feature>
<keyword evidence="2" id="KW-1003">Cell membrane</keyword>
<dbReference type="GO" id="GO:0005886">
    <property type="term" value="C:plasma membrane"/>
    <property type="evidence" value="ECO:0007669"/>
    <property type="project" value="UniProtKB-SubCell"/>
</dbReference>
<feature type="transmembrane region" description="Helical" evidence="7">
    <location>
        <begin position="397"/>
        <end position="418"/>
    </location>
</feature>
<dbReference type="EMBL" id="VFQE01000001">
    <property type="protein sequence ID" value="TQN42236.1"/>
    <property type="molecule type" value="Genomic_DNA"/>
</dbReference>
<name>A0A543PDS3_9ACTN</name>
<evidence type="ECO:0000256" key="4">
    <source>
        <dbReference type="ARBA" id="ARBA00022692"/>
    </source>
</evidence>
<feature type="transmembrane region" description="Helical" evidence="7">
    <location>
        <begin position="269"/>
        <end position="291"/>
    </location>
</feature>
<feature type="domain" description="TRAP C4-dicarboxylate transport system permease DctM subunit" evidence="8">
    <location>
        <begin position="8"/>
        <end position="413"/>
    </location>
</feature>
<keyword evidence="4 7" id="KW-0812">Transmembrane</keyword>
<evidence type="ECO:0000313" key="9">
    <source>
        <dbReference type="EMBL" id="TQN42236.1"/>
    </source>
</evidence>
<dbReference type="PANTHER" id="PTHR33362">
    <property type="entry name" value="SIALIC ACID TRAP TRANSPORTER PERMEASE PROTEIN SIAT-RELATED"/>
    <property type="match status" value="1"/>
</dbReference>
<evidence type="ECO:0000256" key="5">
    <source>
        <dbReference type="ARBA" id="ARBA00022989"/>
    </source>
</evidence>
<dbReference type="Pfam" id="PF06808">
    <property type="entry name" value="DctM"/>
    <property type="match status" value="1"/>
</dbReference>
<accession>A0A543PDS3</accession>
<evidence type="ECO:0000256" key="6">
    <source>
        <dbReference type="ARBA" id="ARBA00023136"/>
    </source>
</evidence>
<evidence type="ECO:0000256" key="7">
    <source>
        <dbReference type="SAM" id="Phobius"/>
    </source>
</evidence>
<keyword evidence="10" id="KW-1185">Reference proteome</keyword>
<comment type="caution">
    <text evidence="9">The sequence shown here is derived from an EMBL/GenBank/DDBJ whole genome shotgun (WGS) entry which is preliminary data.</text>
</comment>
<evidence type="ECO:0000313" key="10">
    <source>
        <dbReference type="Proteomes" id="UP000319865"/>
    </source>
</evidence>
<evidence type="ECO:0000256" key="2">
    <source>
        <dbReference type="ARBA" id="ARBA00022475"/>
    </source>
</evidence>
<feature type="transmembrane region" description="Helical" evidence="7">
    <location>
        <begin position="169"/>
        <end position="192"/>
    </location>
</feature>
<keyword evidence="6 7" id="KW-0472">Membrane</keyword>
<comment type="subcellular location">
    <subcellularLocation>
        <location evidence="1">Cell inner membrane</location>
        <topology evidence="1">Multi-pass membrane protein</topology>
    </subcellularLocation>
</comment>
<reference evidence="9 10" key="1">
    <citation type="submission" date="2019-06" db="EMBL/GenBank/DDBJ databases">
        <title>Sequencing the genomes of 1000 actinobacteria strains.</title>
        <authorList>
            <person name="Klenk H.-P."/>
        </authorList>
    </citation>
    <scope>NUCLEOTIDE SEQUENCE [LARGE SCALE GENOMIC DNA]</scope>
    <source>
        <strain evidence="9 10">DSM 46837</strain>
    </source>
</reference>
<feature type="transmembrane region" description="Helical" evidence="7">
    <location>
        <begin position="215"/>
        <end position="234"/>
    </location>
</feature>
<evidence type="ECO:0000256" key="3">
    <source>
        <dbReference type="ARBA" id="ARBA00022519"/>
    </source>
</evidence>
<feature type="transmembrane region" description="Helical" evidence="7">
    <location>
        <begin position="311"/>
        <end position="341"/>
    </location>
</feature>
<dbReference type="GO" id="GO:0022857">
    <property type="term" value="F:transmembrane transporter activity"/>
    <property type="evidence" value="ECO:0007669"/>
    <property type="project" value="TreeGrafter"/>
</dbReference>
<dbReference type="RefSeq" id="WP_142024878.1">
    <property type="nucleotide sequence ID" value="NZ_VFQE01000001.1"/>
</dbReference>
<dbReference type="Proteomes" id="UP000319865">
    <property type="component" value="Unassembled WGS sequence"/>
</dbReference>
<dbReference type="OrthoDB" id="9777699at2"/>
<dbReference type="PIRSF" id="PIRSF006066">
    <property type="entry name" value="HI0050"/>
    <property type="match status" value="1"/>
</dbReference>
<evidence type="ECO:0000259" key="8">
    <source>
        <dbReference type="Pfam" id="PF06808"/>
    </source>
</evidence>
<organism evidence="9 10">
    <name type="scientific">Blastococcus colisei</name>
    <dbReference type="NCBI Taxonomy" id="1564162"/>
    <lineage>
        <taxon>Bacteria</taxon>
        <taxon>Bacillati</taxon>
        <taxon>Actinomycetota</taxon>
        <taxon>Actinomycetes</taxon>
        <taxon>Geodermatophilales</taxon>
        <taxon>Geodermatophilaceae</taxon>
        <taxon>Blastococcus</taxon>
    </lineage>
</organism>
<feature type="transmembrane region" description="Helical" evidence="7">
    <location>
        <begin position="353"/>
        <end position="377"/>
    </location>
</feature>
<proteinExistence type="predicted"/>
<keyword evidence="5 7" id="KW-1133">Transmembrane helix</keyword>
<sequence length="424" mass="44351">MELLLLTIAIVVLLVLRVPVAFAFLGPSLGYMWLTGQSVGLALRLIINATASFPLLAVPLFVLLGVIANRGGIADRLFDFALALLGRMRGGLGYVSVGVSLGFSWMSGSAVADAAALGKVQIPAMLRNSYPLTFGVGVTGAASLIAPVMPPSIPAVIFAGLAAVSTGALFAASVIPAVLMAVGLCIVVFFLVRRMPDIRRTPFSMQRVVQTGRRVIGPLLAPVIILGGILGGFFTPTEAAAVGAAYMLLLCLVYRSLHVRELPKVLGETVTTTAAIMLIVSSASLLGYILARERVPQLLAENVFGFTENGTVFLAMTAVLMLILGTVIDPTAVLVLVVPILLPISAGFGVDPIVLGVLMIVALMIGLLTPPVGTVLYVLSHVAETKVSVVFRGSLPFIVPLLVICVLIVLFPEAVLWLPEVLGL</sequence>
<dbReference type="InterPro" id="IPR010656">
    <property type="entry name" value="DctM"/>
</dbReference>
<evidence type="ECO:0000256" key="1">
    <source>
        <dbReference type="ARBA" id="ARBA00004429"/>
    </source>
</evidence>
<gene>
    <name evidence="9" type="ORF">FHU33_1631</name>
</gene>
<dbReference type="AlphaFoldDB" id="A0A543PDS3"/>